<keyword evidence="2" id="KW-1185">Reference proteome</keyword>
<evidence type="ECO:0000313" key="1">
    <source>
        <dbReference type="EMBL" id="MDS3860060.1"/>
    </source>
</evidence>
<dbReference type="Proteomes" id="UP001268256">
    <property type="component" value="Unassembled WGS sequence"/>
</dbReference>
<protein>
    <submittedName>
        <fullName evidence="1">Uncharacterized protein</fullName>
    </submittedName>
</protein>
<dbReference type="EMBL" id="JAVMIP010000002">
    <property type="protein sequence ID" value="MDS3860060.1"/>
    <property type="molecule type" value="Genomic_DNA"/>
</dbReference>
<proteinExistence type="predicted"/>
<dbReference type="AlphaFoldDB" id="A0AAE4FQ35"/>
<reference evidence="2" key="1">
    <citation type="submission" date="2023-07" db="EMBL/GenBank/DDBJ databases">
        <authorList>
            <person name="Luz R."/>
            <person name="Cordeiro R."/>
            <person name="Fonseca A."/>
            <person name="Goncalves V."/>
        </authorList>
    </citation>
    <scope>NUCLEOTIDE SEQUENCE [LARGE SCALE GENOMIC DNA]</scope>
    <source>
        <strain evidence="2">BACA0444</strain>
    </source>
</reference>
<gene>
    <name evidence="1" type="ORF">RIF25_04480</name>
</gene>
<sequence length="178" mass="20195">MMQINTQVTLPFPRPLVYQAYRDHLLELTPYLTNVREIEVKSREEKNPGLHLVLVWHGGGEIPLAARALLSDAMLSWTDVTDWHDAEFVTDWQIQTHAFTEAVQCLGKNIFIDSDQQTLIKSQGRLTIDPHKIKGVPGFLAGVIAQAVEDYLGQKIEPNFRQLAGAVQQYLQTKTKFI</sequence>
<comment type="caution">
    <text evidence="1">The sequence shown here is derived from an EMBL/GenBank/DDBJ whole genome shotgun (WGS) entry which is preliminary data.</text>
</comment>
<name>A0AAE4FQ35_9CYAN</name>
<accession>A0AAE4FQ35</accession>
<evidence type="ECO:0000313" key="2">
    <source>
        <dbReference type="Proteomes" id="UP001268256"/>
    </source>
</evidence>
<organism evidence="1 2">
    <name type="scientific">Pseudocalidococcus azoricus BACA0444</name>
    <dbReference type="NCBI Taxonomy" id="2918990"/>
    <lineage>
        <taxon>Bacteria</taxon>
        <taxon>Bacillati</taxon>
        <taxon>Cyanobacteriota</taxon>
        <taxon>Cyanophyceae</taxon>
        <taxon>Acaryochloridales</taxon>
        <taxon>Thermosynechococcaceae</taxon>
        <taxon>Pseudocalidococcus</taxon>
        <taxon>Pseudocalidococcus azoricus</taxon>
    </lineage>
</organism>